<evidence type="ECO:0000256" key="3">
    <source>
        <dbReference type="ARBA" id="ARBA00022801"/>
    </source>
</evidence>
<feature type="transmembrane region" description="Helical" evidence="6">
    <location>
        <begin position="78"/>
        <end position="99"/>
    </location>
</feature>
<dbReference type="EMBL" id="UOFA01000071">
    <property type="protein sequence ID" value="VAW44075.1"/>
    <property type="molecule type" value="Genomic_DNA"/>
</dbReference>
<organism evidence="7">
    <name type="scientific">hydrothermal vent metagenome</name>
    <dbReference type="NCBI Taxonomy" id="652676"/>
    <lineage>
        <taxon>unclassified sequences</taxon>
        <taxon>metagenomes</taxon>
        <taxon>ecological metagenomes</taxon>
    </lineage>
</organism>
<dbReference type="PANTHER" id="PTHR34368:SF1">
    <property type="entry name" value="OS01G0962200 PROTEIN"/>
    <property type="match status" value="1"/>
</dbReference>
<feature type="transmembrane region" description="Helical" evidence="6">
    <location>
        <begin position="45"/>
        <end position="66"/>
    </location>
</feature>
<feature type="transmembrane region" description="Helical" evidence="6">
    <location>
        <begin position="111"/>
        <end position="130"/>
    </location>
</feature>
<accession>A0A3B0VKJ4</accession>
<sequence>MKTKIVLSLIILVIIAVVVWVKPIPQDLNYHLFADALSQWGIANFWNVLSNLPFVVFGLLGLWSLLKGQLQINTDFKAFYWVFFVGIVFVGLGSSWYHLNPNNHTLVWDRLPMTVAFMAFFTVILAEHVNELLGKRLLWPLIILGLLSIVYWQYSESVGAGDLRWYALVQFLPLIMIPFIFVLYPKPYSHSHLLWVFLGFYVVAKLLEHFDAQIFQVLSVISGHSLKHMAAALGVFFYWRYLRIRKAV</sequence>
<reference evidence="7" key="1">
    <citation type="submission" date="2018-06" db="EMBL/GenBank/DDBJ databases">
        <authorList>
            <person name="Zhirakovskaya E."/>
        </authorList>
    </citation>
    <scope>NUCLEOTIDE SEQUENCE</scope>
</reference>
<feature type="transmembrane region" description="Helical" evidence="6">
    <location>
        <begin position="191"/>
        <end position="207"/>
    </location>
</feature>
<dbReference type="GO" id="GO:0016811">
    <property type="term" value="F:hydrolase activity, acting on carbon-nitrogen (but not peptide) bonds, in linear amides"/>
    <property type="evidence" value="ECO:0007669"/>
    <property type="project" value="InterPro"/>
</dbReference>
<dbReference type="GO" id="GO:0016020">
    <property type="term" value="C:membrane"/>
    <property type="evidence" value="ECO:0007669"/>
    <property type="project" value="UniProtKB-SubCell"/>
</dbReference>
<proteinExistence type="predicted"/>
<evidence type="ECO:0000256" key="6">
    <source>
        <dbReference type="SAM" id="Phobius"/>
    </source>
</evidence>
<protein>
    <submittedName>
        <fullName evidence="7">Expressed protein</fullName>
    </submittedName>
</protein>
<dbReference type="PANTHER" id="PTHR34368">
    <property type="entry name" value="OS01G0962200 PROTEIN"/>
    <property type="match status" value="1"/>
</dbReference>
<feature type="transmembrane region" description="Helical" evidence="6">
    <location>
        <begin position="166"/>
        <end position="184"/>
    </location>
</feature>
<keyword evidence="4 6" id="KW-1133">Transmembrane helix</keyword>
<dbReference type="AlphaFoldDB" id="A0A3B0VKJ4"/>
<dbReference type="InterPro" id="IPR008901">
    <property type="entry name" value="ACER"/>
</dbReference>
<evidence type="ECO:0000256" key="1">
    <source>
        <dbReference type="ARBA" id="ARBA00004141"/>
    </source>
</evidence>
<keyword evidence="2 6" id="KW-0812">Transmembrane</keyword>
<feature type="transmembrane region" description="Helical" evidence="6">
    <location>
        <begin position="213"/>
        <end position="239"/>
    </location>
</feature>
<keyword evidence="5 6" id="KW-0472">Membrane</keyword>
<dbReference type="Pfam" id="PF05875">
    <property type="entry name" value="Ceramidase"/>
    <property type="match status" value="1"/>
</dbReference>
<gene>
    <name evidence="7" type="ORF">MNBD_GAMMA02-986</name>
</gene>
<evidence type="ECO:0000256" key="5">
    <source>
        <dbReference type="ARBA" id="ARBA00023136"/>
    </source>
</evidence>
<evidence type="ECO:0000256" key="2">
    <source>
        <dbReference type="ARBA" id="ARBA00022692"/>
    </source>
</evidence>
<comment type="subcellular location">
    <subcellularLocation>
        <location evidence="1">Membrane</location>
        <topology evidence="1">Multi-pass membrane protein</topology>
    </subcellularLocation>
</comment>
<evidence type="ECO:0000256" key="4">
    <source>
        <dbReference type="ARBA" id="ARBA00022989"/>
    </source>
</evidence>
<evidence type="ECO:0000313" key="7">
    <source>
        <dbReference type="EMBL" id="VAW44075.1"/>
    </source>
</evidence>
<keyword evidence="3" id="KW-0378">Hydrolase</keyword>
<feature type="transmembrane region" description="Helical" evidence="6">
    <location>
        <begin position="137"/>
        <end position="154"/>
    </location>
</feature>
<name>A0A3B0VKJ4_9ZZZZ</name>
<dbReference type="GO" id="GO:0006672">
    <property type="term" value="P:ceramide metabolic process"/>
    <property type="evidence" value="ECO:0007669"/>
    <property type="project" value="InterPro"/>
</dbReference>